<dbReference type="EMBL" id="AP018664">
    <property type="protein sequence ID" value="BBD99354.1"/>
    <property type="molecule type" value="Genomic_DNA"/>
</dbReference>
<gene>
    <name evidence="2" type="ORF">SAMIE_1028550</name>
</gene>
<name>A0A494W486_9SPHN</name>
<dbReference type="Proteomes" id="UP000279959">
    <property type="component" value="Chromosome"/>
</dbReference>
<evidence type="ECO:0000256" key="1">
    <source>
        <dbReference type="SAM" id="MobiDB-lite"/>
    </source>
</evidence>
<reference evidence="2 3" key="1">
    <citation type="submission" date="2018-05" db="EMBL/GenBank/DDBJ databases">
        <title>Complete Genome Sequence of the Nonylphenol-Degrading Bacterium Sphingobium amiense DSM 16289T.</title>
        <authorList>
            <person name="Ootsuka M."/>
            <person name="Nishizawa T."/>
            <person name="Ohta H."/>
        </authorList>
    </citation>
    <scope>NUCLEOTIDE SEQUENCE [LARGE SCALE GENOMIC DNA]</scope>
    <source>
        <strain evidence="2 3">DSM 16289</strain>
    </source>
</reference>
<feature type="region of interest" description="Disordered" evidence="1">
    <location>
        <begin position="1"/>
        <end position="37"/>
    </location>
</feature>
<dbReference type="KEGG" id="sami:SAMIE_1028550"/>
<organism evidence="2 3">
    <name type="scientific">Sphingobium amiense</name>
    <dbReference type="NCBI Taxonomy" id="135719"/>
    <lineage>
        <taxon>Bacteria</taxon>
        <taxon>Pseudomonadati</taxon>
        <taxon>Pseudomonadota</taxon>
        <taxon>Alphaproteobacteria</taxon>
        <taxon>Sphingomonadales</taxon>
        <taxon>Sphingomonadaceae</taxon>
        <taxon>Sphingobium</taxon>
    </lineage>
</organism>
<protein>
    <submittedName>
        <fullName evidence="2">Uncharacterized protein</fullName>
    </submittedName>
</protein>
<sequence length="197" mass="20367">MALAACDRAAPPARDEPGGNPAPAAENSVVAPALPRPDAPAPLIGERIARAEWAKATDGAGCAPLALVSDAGGGGAARRADFSGGWGVAFDRPGLRSAYGFAGPGILPGDAASAEIQRARLTRQWPLMKDVPALPPPSFAGYGLSGAEPYPPDNPEGYGQQSVAYLRVGGQTCTYNVWSRVSRAHLESLLDNLRLLR</sequence>
<accession>A0A494W486</accession>
<feature type="compositionally biased region" description="Low complexity" evidence="1">
    <location>
        <begin position="1"/>
        <end position="12"/>
    </location>
</feature>
<evidence type="ECO:0000313" key="2">
    <source>
        <dbReference type="EMBL" id="BBD99354.1"/>
    </source>
</evidence>
<proteinExistence type="predicted"/>
<keyword evidence="3" id="KW-1185">Reference proteome</keyword>
<dbReference type="AlphaFoldDB" id="A0A494W486"/>
<evidence type="ECO:0000313" key="3">
    <source>
        <dbReference type="Proteomes" id="UP000279959"/>
    </source>
</evidence>